<evidence type="ECO:0000313" key="1">
    <source>
        <dbReference type="EMBL" id="JAC78605.1"/>
    </source>
</evidence>
<protein>
    <submittedName>
        <fullName evidence="1">Uncharacterized protein</fullName>
    </submittedName>
</protein>
<gene>
    <name evidence="1" type="ORF">TSPGSL018_14714</name>
</gene>
<name>A0A061S6Y7_9CHLO</name>
<accession>A0A061S6Y7</accession>
<dbReference type="EMBL" id="GBEZ01006812">
    <property type="protein sequence ID" value="JAC78605.1"/>
    <property type="molecule type" value="Transcribed_RNA"/>
</dbReference>
<proteinExistence type="predicted"/>
<organism evidence="1">
    <name type="scientific">Tetraselmis sp. GSL018</name>
    <dbReference type="NCBI Taxonomy" id="582737"/>
    <lineage>
        <taxon>Eukaryota</taxon>
        <taxon>Viridiplantae</taxon>
        <taxon>Chlorophyta</taxon>
        <taxon>core chlorophytes</taxon>
        <taxon>Chlorodendrophyceae</taxon>
        <taxon>Chlorodendrales</taxon>
        <taxon>Chlorodendraceae</taxon>
        <taxon>Tetraselmis</taxon>
    </lineage>
</organism>
<sequence>MLLDFFPTGLGKNFHHTCWLSWRTPKCMKVVCIRSKSQLSKKLCKNLTRSSFMESDIERLRDAAELAPVRFLSRVSKLAVSDAFACNQPRSALGFSQSEITTGQNTDAGTALNLNERIGKVRTQQNAVTFT</sequence>
<dbReference type="AlphaFoldDB" id="A0A061S6Y7"/>
<reference evidence="1" key="1">
    <citation type="submission" date="2014-05" db="EMBL/GenBank/DDBJ databases">
        <title>The transcriptome of the halophilic microalga Tetraselmis sp. GSL018 isolated from the Great Salt Lake, Utah.</title>
        <authorList>
            <person name="Jinkerson R.E."/>
            <person name="D'Adamo S."/>
            <person name="Posewitz M.C."/>
        </authorList>
    </citation>
    <scope>NUCLEOTIDE SEQUENCE</scope>
    <source>
        <strain evidence="1">GSL018</strain>
    </source>
</reference>